<dbReference type="PROSITE" id="PS50231">
    <property type="entry name" value="RICIN_B_LECTIN"/>
    <property type="match status" value="1"/>
</dbReference>
<comment type="caution">
    <text evidence="2">The sequence shown here is derived from an EMBL/GenBank/DDBJ whole genome shotgun (WGS) entry which is preliminary data.</text>
</comment>
<protein>
    <recommendedName>
        <fullName evidence="1">Ricin B lectin domain-containing protein</fullName>
    </recommendedName>
</protein>
<dbReference type="Pfam" id="PF14200">
    <property type="entry name" value="RicinB_lectin_2"/>
    <property type="match status" value="1"/>
</dbReference>
<dbReference type="RefSeq" id="WP_203788499.1">
    <property type="nucleotide sequence ID" value="NZ_BOMV01000084.1"/>
</dbReference>
<dbReference type="InterPro" id="IPR000772">
    <property type="entry name" value="Ricin_B_lectin"/>
</dbReference>
<sequence length="884" mass="96688">MMFASARRRIGRRPLLVTVAGGVVAALAAWPLHVAAAADGDLLRSGGYELVLNSGATGQPVVVRDAATGAAVLVEQQPLQLIIKSGTNPVDVNGRYTSVGLEGDQLVGTGDVRTPGGSVFRFRDSYRVAQGGGFSASRTVTVVTASAADQGFNSRFTIGAANPRPLQDYQFLAPGLWYDRNRNVPAGALASNMNDNYMYFREMRMPLPFVMMHDPAGGLDVSLAHQNPRAASPVDEGSGAWLVNGAITHAALGAQRVPSTKLAIVYPGMEGEKNYVNRAAAWVRRSNPVTVGYTQSYEFRIRAARTADFGAAVRDAWRYHWAMQNPQIAKVPVDRVYRSSVDVLASYTSTWGGAPGLPFSVNLPDGTVKEVSYQMGFVGQQIPAAYLMLRDGYLNNRPDNVTKGRQILDFWANNSSAPSGLPRTWYDVNPPGWRGFYPTYLRIATDGMEGILKACRLMRSRGTPVAPWENYARRFGDWLVTHQNADGSYYRSYNLAGTGPDNQAKYNTHNAVPFLLELSAYTGDARYRTAALRAGEFAWQNVHLPAAYVGGTPDNNNVTDKEASALALRAFLSLYDHTRDARWLQAAQRAGDFAETWAYAWNYPVASSRAAYTKYGVRGQSLIATGHSAMDTWHSSSLYDYYRLYRATNDPHYLAYARLLANEAKLTTQYPGNPLGYARDGLLEEAIGLADLRYGGVSLWLPWNSVAHAESLALLRDTYGNMDIDVLAGSPIPGPTTPEPTATTPAPAGRTITNRHSNLCLDDFNGISTPGAEVRQWTCNGLAFQSWDITPVSDGYYQIRNRHSGLCLDNKDWGTASGAPVQQWTCNGQTVQQWGLTPIGDAYSTLTNRHSGLCLDNYNWGTAAGAEVRQWSCNDLATQHWRVA</sequence>
<accession>A0A919K883</accession>
<dbReference type="InterPro" id="IPR008928">
    <property type="entry name" value="6-hairpin_glycosidase_sf"/>
</dbReference>
<dbReference type="EMBL" id="BOMV01000084">
    <property type="protein sequence ID" value="GIF00558.1"/>
    <property type="molecule type" value="Genomic_DNA"/>
</dbReference>
<dbReference type="Proteomes" id="UP000636960">
    <property type="component" value="Unassembled WGS sequence"/>
</dbReference>
<evidence type="ECO:0000313" key="2">
    <source>
        <dbReference type="EMBL" id="GIF00558.1"/>
    </source>
</evidence>
<dbReference type="InterPro" id="IPR035992">
    <property type="entry name" value="Ricin_B-like_lectins"/>
</dbReference>
<dbReference type="GO" id="GO:0005975">
    <property type="term" value="P:carbohydrate metabolic process"/>
    <property type="evidence" value="ECO:0007669"/>
    <property type="project" value="InterPro"/>
</dbReference>
<dbReference type="SUPFAM" id="SSF50370">
    <property type="entry name" value="Ricin B-like lectins"/>
    <property type="match status" value="1"/>
</dbReference>
<proteinExistence type="predicted"/>
<evidence type="ECO:0000313" key="3">
    <source>
        <dbReference type="Proteomes" id="UP000636960"/>
    </source>
</evidence>
<organism evidence="2 3">
    <name type="scientific">Paractinoplanes rishiriensis</name>
    <dbReference type="NCBI Taxonomy" id="1050105"/>
    <lineage>
        <taxon>Bacteria</taxon>
        <taxon>Bacillati</taxon>
        <taxon>Actinomycetota</taxon>
        <taxon>Actinomycetes</taxon>
        <taxon>Micromonosporales</taxon>
        <taxon>Micromonosporaceae</taxon>
        <taxon>Paractinoplanes</taxon>
    </lineage>
</organism>
<evidence type="ECO:0000259" key="1">
    <source>
        <dbReference type="SMART" id="SM00458"/>
    </source>
</evidence>
<dbReference type="SMART" id="SM00458">
    <property type="entry name" value="RICIN"/>
    <property type="match status" value="1"/>
</dbReference>
<dbReference type="Gene3D" id="2.80.10.50">
    <property type="match status" value="1"/>
</dbReference>
<dbReference type="CDD" id="cd00161">
    <property type="entry name" value="beta-trefoil_Ricin-like"/>
    <property type="match status" value="1"/>
</dbReference>
<feature type="domain" description="Ricin B lectin" evidence="1">
    <location>
        <begin position="748"/>
        <end position="884"/>
    </location>
</feature>
<dbReference type="Gene3D" id="1.50.10.20">
    <property type="match status" value="1"/>
</dbReference>
<dbReference type="SUPFAM" id="SSF48208">
    <property type="entry name" value="Six-hairpin glycosidases"/>
    <property type="match status" value="1"/>
</dbReference>
<gene>
    <name evidence="2" type="ORF">Ari01nite_80220</name>
</gene>
<name>A0A919K883_9ACTN</name>
<keyword evidence="3" id="KW-1185">Reference proteome</keyword>
<dbReference type="AlphaFoldDB" id="A0A919K883"/>
<reference evidence="2" key="1">
    <citation type="submission" date="2021-01" db="EMBL/GenBank/DDBJ databases">
        <title>Whole genome shotgun sequence of Actinoplanes rishiriensis NBRC 108556.</title>
        <authorList>
            <person name="Komaki H."/>
            <person name="Tamura T."/>
        </authorList>
    </citation>
    <scope>NUCLEOTIDE SEQUENCE</scope>
    <source>
        <strain evidence="2">NBRC 108556</strain>
    </source>
</reference>